<comment type="caution">
    <text evidence="1">The sequence shown here is derived from an EMBL/GenBank/DDBJ whole genome shotgun (WGS) entry which is preliminary data.</text>
</comment>
<name>A0ABT3XN14_9FLAO</name>
<keyword evidence="2" id="KW-1185">Reference proteome</keyword>
<organism evidence="1 2">
    <name type="scientific">Chryseobacterium formosus</name>
    <dbReference type="NCBI Taxonomy" id="1537363"/>
    <lineage>
        <taxon>Bacteria</taxon>
        <taxon>Pseudomonadati</taxon>
        <taxon>Bacteroidota</taxon>
        <taxon>Flavobacteriia</taxon>
        <taxon>Flavobacteriales</taxon>
        <taxon>Weeksellaceae</taxon>
        <taxon>Chryseobacterium group</taxon>
        <taxon>Chryseobacterium</taxon>
    </lineage>
</organism>
<evidence type="ECO:0000313" key="1">
    <source>
        <dbReference type="EMBL" id="MCX8523507.1"/>
    </source>
</evidence>
<accession>A0ABT3XN14</accession>
<reference evidence="1" key="1">
    <citation type="submission" date="2022-10" db="EMBL/GenBank/DDBJ databases">
        <title>Chryseobacterium sp. nov., a novel bacterial species.</title>
        <authorList>
            <person name="Cao Y."/>
        </authorList>
    </citation>
    <scope>NUCLEOTIDE SEQUENCE</scope>
    <source>
        <strain evidence="1">CCTCC AB2015118</strain>
    </source>
</reference>
<dbReference type="Proteomes" id="UP001073122">
    <property type="component" value="Unassembled WGS sequence"/>
</dbReference>
<dbReference type="RefSeq" id="WP_267264818.1">
    <property type="nucleotide sequence ID" value="NZ_JAOVZW010000007.1"/>
</dbReference>
<gene>
    <name evidence="1" type="ORF">OF897_06195</name>
</gene>
<protein>
    <submittedName>
        <fullName evidence="1">Uncharacterized protein</fullName>
    </submittedName>
</protein>
<evidence type="ECO:0000313" key="2">
    <source>
        <dbReference type="Proteomes" id="UP001073122"/>
    </source>
</evidence>
<proteinExistence type="predicted"/>
<dbReference type="EMBL" id="JAOVZW010000007">
    <property type="protein sequence ID" value="MCX8523507.1"/>
    <property type="molecule type" value="Genomic_DNA"/>
</dbReference>
<sequence>MKEINFGKVSVIYPEEQNGVDRDLILRVDPDETCLHFDFIDKIKPIGGMSLSQNEIKILRDYLTVIINNKIIKEE</sequence>